<dbReference type="RefSeq" id="WP_159443508.1">
    <property type="nucleotide sequence ID" value="NZ_FUXC01000008.1"/>
</dbReference>
<dbReference type="Gene3D" id="3.20.20.80">
    <property type="entry name" value="Glycosidases"/>
    <property type="match status" value="1"/>
</dbReference>
<dbReference type="InterPro" id="IPR017853">
    <property type="entry name" value="GH"/>
</dbReference>
<feature type="signal peptide" evidence="1">
    <location>
        <begin position="1"/>
        <end position="25"/>
    </location>
</feature>
<proteinExistence type="predicted"/>
<dbReference type="InterPro" id="IPR001223">
    <property type="entry name" value="Glyco_hydro18_cat"/>
</dbReference>
<sequence>MKIFFKLNIFFFLFLLFSCSSVPKAKNGDFKKDFSEDETVEFEELWGYVFYKREDSYTPDLPLTDIGYFTEAISAFSEVPAPPPKEKYFSDCPAKVHLVTSCDSRSQTHLLLLPELPLRNKIIDDLIEASKTYDGLQVDWELVSPEDDENFIEFLKILKSKLGEKTLSIAIPARIRTLSKDAYNYEKLAKVADKIIIMAYDEHWATSKPGPIASTDWCKKISDYAKSQIPPEKLVMGLSFYGRAWRDDTLGGKAYIYPTLQKIMEENKVKNHRRDEYGVPSFTITKKLNITVFYDDETSLFVRTKMYAENEIKALSFWRIGQEDEAYWKHLKIKETEENK</sequence>
<reference evidence="3 4" key="1">
    <citation type="submission" date="2017-02" db="EMBL/GenBank/DDBJ databases">
        <authorList>
            <person name="Peterson S.W."/>
        </authorList>
    </citation>
    <scope>NUCLEOTIDE SEQUENCE [LARGE SCALE GENOMIC DNA]</scope>
    <source>
        <strain evidence="3 4">ATCC BAA-909</strain>
    </source>
</reference>
<dbReference type="AlphaFoldDB" id="A0A1T4P8X1"/>
<evidence type="ECO:0000259" key="2">
    <source>
        <dbReference type="PROSITE" id="PS51910"/>
    </source>
</evidence>
<name>A0A1T4P8X1_9SPIR</name>
<dbReference type="PANTHER" id="PTHR46066:SF2">
    <property type="entry name" value="CHITINASE DOMAIN-CONTAINING PROTEIN 1"/>
    <property type="match status" value="1"/>
</dbReference>
<evidence type="ECO:0000313" key="4">
    <source>
        <dbReference type="Proteomes" id="UP000190395"/>
    </source>
</evidence>
<organism evidence="3 4">
    <name type="scientific">Treponema berlinense</name>
    <dbReference type="NCBI Taxonomy" id="225004"/>
    <lineage>
        <taxon>Bacteria</taxon>
        <taxon>Pseudomonadati</taxon>
        <taxon>Spirochaetota</taxon>
        <taxon>Spirochaetia</taxon>
        <taxon>Spirochaetales</taxon>
        <taxon>Treponemataceae</taxon>
        <taxon>Treponema</taxon>
    </lineage>
</organism>
<dbReference type="GeneID" id="303367719"/>
<protein>
    <submittedName>
        <fullName evidence="3">Glycosyl hydrolases family 18</fullName>
    </submittedName>
</protein>
<dbReference type="InterPro" id="IPR011583">
    <property type="entry name" value="Chitinase_II/V-like_cat"/>
</dbReference>
<dbReference type="STRING" id="225004.SAMN02745152_01487"/>
<feature type="domain" description="GH18" evidence="2">
    <location>
        <begin position="1"/>
        <end position="340"/>
    </location>
</feature>
<dbReference type="Proteomes" id="UP000190395">
    <property type="component" value="Unassembled WGS sequence"/>
</dbReference>
<keyword evidence="1" id="KW-0732">Signal</keyword>
<dbReference type="Pfam" id="PF00704">
    <property type="entry name" value="Glyco_hydro_18"/>
    <property type="match status" value="1"/>
</dbReference>
<gene>
    <name evidence="3" type="ORF">SAMN02745152_01487</name>
</gene>
<dbReference type="OrthoDB" id="9775889at2"/>
<dbReference type="GO" id="GO:0008061">
    <property type="term" value="F:chitin binding"/>
    <property type="evidence" value="ECO:0007669"/>
    <property type="project" value="InterPro"/>
</dbReference>
<dbReference type="GO" id="GO:0005975">
    <property type="term" value="P:carbohydrate metabolic process"/>
    <property type="evidence" value="ECO:0007669"/>
    <property type="project" value="InterPro"/>
</dbReference>
<evidence type="ECO:0000313" key="3">
    <source>
        <dbReference type="EMBL" id="SJZ88020.1"/>
    </source>
</evidence>
<dbReference type="EMBL" id="FUXC01000008">
    <property type="protein sequence ID" value="SJZ88020.1"/>
    <property type="molecule type" value="Genomic_DNA"/>
</dbReference>
<evidence type="ECO:0000256" key="1">
    <source>
        <dbReference type="SAM" id="SignalP"/>
    </source>
</evidence>
<feature type="chain" id="PRO_5011984239" evidence="1">
    <location>
        <begin position="26"/>
        <end position="340"/>
    </location>
</feature>
<dbReference type="SUPFAM" id="SSF51445">
    <property type="entry name" value="(Trans)glycosidases"/>
    <property type="match status" value="1"/>
</dbReference>
<keyword evidence="3" id="KW-0378">Hydrolase</keyword>
<dbReference type="PROSITE" id="PS51257">
    <property type="entry name" value="PROKAR_LIPOPROTEIN"/>
    <property type="match status" value="1"/>
</dbReference>
<accession>A0A1T4P8X1</accession>
<keyword evidence="4" id="KW-1185">Reference proteome</keyword>
<dbReference type="PANTHER" id="PTHR46066">
    <property type="entry name" value="CHITINASE DOMAIN-CONTAINING PROTEIN 1 FAMILY MEMBER"/>
    <property type="match status" value="1"/>
</dbReference>
<dbReference type="SMART" id="SM00636">
    <property type="entry name" value="Glyco_18"/>
    <property type="match status" value="1"/>
</dbReference>
<dbReference type="GO" id="GO:0016787">
    <property type="term" value="F:hydrolase activity"/>
    <property type="evidence" value="ECO:0007669"/>
    <property type="project" value="UniProtKB-KW"/>
</dbReference>
<dbReference type="PROSITE" id="PS51910">
    <property type="entry name" value="GH18_2"/>
    <property type="match status" value="1"/>
</dbReference>